<dbReference type="GO" id="GO:0000976">
    <property type="term" value="F:transcription cis-regulatory region binding"/>
    <property type="evidence" value="ECO:0007669"/>
    <property type="project" value="TreeGrafter"/>
</dbReference>
<dbReference type="Gene3D" id="1.10.357.10">
    <property type="entry name" value="Tetracycline Repressor, domain 2"/>
    <property type="match status" value="1"/>
</dbReference>
<dbReference type="InterPro" id="IPR036271">
    <property type="entry name" value="Tet_transcr_reg_TetR-rel_C_sf"/>
</dbReference>
<name>A0A1H3MXF2_9PSEU</name>
<dbReference type="PROSITE" id="PS50977">
    <property type="entry name" value="HTH_TETR_2"/>
    <property type="match status" value="1"/>
</dbReference>
<dbReference type="SUPFAM" id="SSF46689">
    <property type="entry name" value="Homeodomain-like"/>
    <property type="match status" value="1"/>
</dbReference>
<dbReference type="InterPro" id="IPR001647">
    <property type="entry name" value="HTH_TetR"/>
</dbReference>
<keyword evidence="3" id="KW-0804">Transcription</keyword>
<dbReference type="STRING" id="589385.SAMN05421504_10746"/>
<reference evidence="6 7" key="1">
    <citation type="submission" date="2016-10" db="EMBL/GenBank/DDBJ databases">
        <authorList>
            <person name="de Groot N.N."/>
        </authorList>
    </citation>
    <scope>NUCLEOTIDE SEQUENCE [LARGE SCALE GENOMIC DNA]</scope>
    <source>
        <strain evidence="6 7">CPCC 202699</strain>
    </source>
</reference>
<keyword evidence="1" id="KW-0805">Transcription regulation</keyword>
<gene>
    <name evidence="6" type="ORF">SAMN05421504_10746</name>
</gene>
<protein>
    <submittedName>
        <fullName evidence="6">Regulatory protein, tetR family</fullName>
    </submittedName>
</protein>
<sequence length="201" mass="21889">MSLPSSGPPARSRSRVASGLPAVTPDGIVDAAMRLTAERGLENWTLRQLASAVDAYPAVIYHHVGDREAVVRAVAERVLAQLPTPDPALGWREWFAELLGGMRTVLRRYPGSARRLALFGPGLKGSDRFITAGTALLTDAGFGEEALMAYNSLLCTASQFVSMEDDRNPVDAEEYYAKLYHYAINRTLDGMAHRLGEILAE</sequence>
<dbReference type="InterPro" id="IPR009057">
    <property type="entry name" value="Homeodomain-like_sf"/>
</dbReference>
<feature type="DNA-binding region" description="H-T-H motif" evidence="4">
    <location>
        <begin position="45"/>
        <end position="64"/>
    </location>
</feature>
<keyword evidence="2 4" id="KW-0238">DNA-binding</keyword>
<dbReference type="Proteomes" id="UP000199515">
    <property type="component" value="Unassembled WGS sequence"/>
</dbReference>
<dbReference type="RefSeq" id="WP_091294375.1">
    <property type="nucleotide sequence ID" value="NZ_FNON01000007.1"/>
</dbReference>
<organism evidence="6 7">
    <name type="scientific">Amycolatopsis xylanica</name>
    <dbReference type="NCBI Taxonomy" id="589385"/>
    <lineage>
        <taxon>Bacteria</taxon>
        <taxon>Bacillati</taxon>
        <taxon>Actinomycetota</taxon>
        <taxon>Actinomycetes</taxon>
        <taxon>Pseudonocardiales</taxon>
        <taxon>Pseudonocardiaceae</taxon>
        <taxon>Amycolatopsis</taxon>
    </lineage>
</organism>
<dbReference type="SUPFAM" id="SSF48498">
    <property type="entry name" value="Tetracyclin repressor-like, C-terminal domain"/>
    <property type="match status" value="1"/>
</dbReference>
<dbReference type="PANTHER" id="PTHR30055">
    <property type="entry name" value="HTH-TYPE TRANSCRIPTIONAL REGULATOR RUTR"/>
    <property type="match status" value="1"/>
</dbReference>
<evidence type="ECO:0000256" key="2">
    <source>
        <dbReference type="ARBA" id="ARBA00023125"/>
    </source>
</evidence>
<accession>A0A1H3MXF2</accession>
<evidence type="ECO:0000256" key="4">
    <source>
        <dbReference type="PROSITE-ProRule" id="PRU00335"/>
    </source>
</evidence>
<dbReference type="EMBL" id="FNON01000007">
    <property type="protein sequence ID" value="SDY81372.1"/>
    <property type="molecule type" value="Genomic_DNA"/>
</dbReference>
<dbReference type="InterPro" id="IPR050109">
    <property type="entry name" value="HTH-type_TetR-like_transc_reg"/>
</dbReference>
<keyword evidence="7" id="KW-1185">Reference proteome</keyword>
<evidence type="ECO:0000256" key="3">
    <source>
        <dbReference type="ARBA" id="ARBA00023163"/>
    </source>
</evidence>
<dbReference type="PANTHER" id="PTHR30055:SF234">
    <property type="entry name" value="HTH-TYPE TRANSCRIPTIONAL REGULATOR BETI"/>
    <property type="match status" value="1"/>
</dbReference>
<feature type="domain" description="HTH tetR-type" evidence="5">
    <location>
        <begin position="22"/>
        <end position="82"/>
    </location>
</feature>
<evidence type="ECO:0000256" key="1">
    <source>
        <dbReference type="ARBA" id="ARBA00023015"/>
    </source>
</evidence>
<dbReference type="AlphaFoldDB" id="A0A1H3MXF2"/>
<evidence type="ECO:0000259" key="5">
    <source>
        <dbReference type="PROSITE" id="PS50977"/>
    </source>
</evidence>
<dbReference type="GO" id="GO:0003700">
    <property type="term" value="F:DNA-binding transcription factor activity"/>
    <property type="evidence" value="ECO:0007669"/>
    <property type="project" value="TreeGrafter"/>
</dbReference>
<dbReference type="Pfam" id="PF00440">
    <property type="entry name" value="TetR_N"/>
    <property type="match status" value="1"/>
</dbReference>
<evidence type="ECO:0000313" key="6">
    <source>
        <dbReference type="EMBL" id="SDY81372.1"/>
    </source>
</evidence>
<evidence type="ECO:0000313" key="7">
    <source>
        <dbReference type="Proteomes" id="UP000199515"/>
    </source>
</evidence>
<dbReference type="OrthoDB" id="3173376at2"/>
<proteinExistence type="predicted"/>